<gene>
    <name evidence="1" type="ORF">TCON_1730</name>
</gene>
<sequence>MDLILCTLPVNMKEYGSKLIETSKTMEEERLKNRYNYGRHDVEIENVEIIETIRKKAQAAALPIAIAKLVMVIWSPEMRRHAEKLILQKAVQENYIKEDHLKWVHVLEQPNDDDDDNRWLTETDDNVIVELIWNRFNIKEHYAQVKSHRMWIQKSYDRLKDFIPNLPAEIIERHDLSKFAFSQAIGYTLKWVHRISIEIWKTACDLHLHNEPHHPQTWSKLYTPEEKKTKLEHWMKDVCDVHNGCPYGFNIVNHDLNSEDMAEPFLYESFIDMVAIEWEKRKWRQLDISLWELAYIDDKFLKRYSKNQHQIISKLIEQIVTSDDTWKAVTLAEREKILMTTVPEHRRTIFMCQTELQKKYEMKRLIKLAKIEDDSKKNVADDDVITEEMVRKAHNMAFLIMISKVVVEHWESYFRKHAEEIILKRAIKDKFINDGHLKWIMVITNQKDKQGNATTHTPNIVIKDDVILQLLWKDFNLQEHFSQVKCHRYWIQQSYRQLSRFMPELPEEVIERHDLSMFALSQSIGYTLKWIHNINCSIWYRACDLHINYEPHHPQMWLHKHTPKYKQRCLEAWLCTTADSLQYGVKIASLDLKSENMAKIFLLESLVNMVAIEWERKKAQKTNLTYTELVHMDAKFLSRYSPNDKIFILDLMNQIKAADNE</sequence>
<dbReference type="Pfam" id="PF18907">
    <property type="entry name" value="DUF5662"/>
    <property type="match status" value="1"/>
</dbReference>
<dbReference type="Proteomes" id="UP001516464">
    <property type="component" value="Unassembled WGS sequence"/>
</dbReference>
<name>A0ABQ7HY74_9MICR</name>
<keyword evidence="2" id="KW-1185">Reference proteome</keyword>
<organism evidence="1 2">
    <name type="scientific">Astathelohania contejeani</name>
    <dbReference type="NCBI Taxonomy" id="164912"/>
    <lineage>
        <taxon>Eukaryota</taxon>
        <taxon>Fungi</taxon>
        <taxon>Fungi incertae sedis</taxon>
        <taxon>Microsporidia</taxon>
        <taxon>Astathelohaniidae</taxon>
        <taxon>Astathelohania</taxon>
    </lineage>
</organism>
<accession>A0ABQ7HY74</accession>
<protein>
    <submittedName>
        <fullName evidence="1">Uncharacterized protein</fullName>
    </submittedName>
</protein>
<evidence type="ECO:0000313" key="1">
    <source>
        <dbReference type="EMBL" id="KAF7683058.1"/>
    </source>
</evidence>
<reference evidence="1 2" key="1">
    <citation type="submission" date="2019-01" db="EMBL/GenBank/DDBJ databases">
        <title>Genomes sequencing and comparative genomics of infectious freshwater microsporidia, Cucumispora dikerogammari and Thelohania contejeani.</title>
        <authorList>
            <person name="Cormier A."/>
            <person name="Giraud I."/>
            <person name="Wattier R."/>
            <person name="Teixeira M."/>
            <person name="Grandjean F."/>
            <person name="Rigaud T."/>
            <person name="Cordaux R."/>
        </authorList>
    </citation>
    <scope>NUCLEOTIDE SEQUENCE [LARGE SCALE GENOMIC DNA]</scope>
    <source>
        <strain evidence="1">T1</strain>
        <tissue evidence="1">Spores</tissue>
    </source>
</reference>
<proteinExistence type="predicted"/>
<dbReference type="InterPro" id="IPR043721">
    <property type="entry name" value="DUF5662"/>
</dbReference>
<evidence type="ECO:0000313" key="2">
    <source>
        <dbReference type="Proteomes" id="UP001516464"/>
    </source>
</evidence>
<dbReference type="EMBL" id="SBIQ01000135">
    <property type="protein sequence ID" value="KAF7683058.1"/>
    <property type="molecule type" value="Genomic_DNA"/>
</dbReference>
<comment type="caution">
    <text evidence="1">The sequence shown here is derived from an EMBL/GenBank/DDBJ whole genome shotgun (WGS) entry which is preliminary data.</text>
</comment>